<dbReference type="Proteomes" id="UP000814176">
    <property type="component" value="Unassembled WGS sequence"/>
</dbReference>
<dbReference type="EMBL" id="JADCUA010000003">
    <property type="protein sequence ID" value="KAH9841755.1"/>
    <property type="molecule type" value="Genomic_DNA"/>
</dbReference>
<dbReference type="GeneID" id="72003399"/>
<dbReference type="RefSeq" id="XP_047783054.1">
    <property type="nucleotide sequence ID" value="XM_047922667.1"/>
</dbReference>
<accession>A0ABQ8KT38</accession>
<dbReference type="SUPFAM" id="SSF81383">
    <property type="entry name" value="F-box domain"/>
    <property type="match status" value="1"/>
</dbReference>
<evidence type="ECO:0000313" key="2">
    <source>
        <dbReference type="Proteomes" id="UP000814176"/>
    </source>
</evidence>
<organism evidence="1 2">
    <name type="scientific">Rhodofomes roseus</name>
    <dbReference type="NCBI Taxonomy" id="34475"/>
    <lineage>
        <taxon>Eukaryota</taxon>
        <taxon>Fungi</taxon>
        <taxon>Dikarya</taxon>
        <taxon>Basidiomycota</taxon>
        <taxon>Agaricomycotina</taxon>
        <taxon>Agaricomycetes</taxon>
        <taxon>Polyporales</taxon>
        <taxon>Rhodofomes</taxon>
    </lineage>
</organism>
<sequence length="407" mass="45068">MQVVSATVCDSSSAIQNGLWLLPQELWDHIINHLHIDRDTLKACVLTCRAWLQTARSHLWWSLAIHSASRTRSLRDFPGIAANVRVLRMFCKIAELPCLSVFTNLRHLNLYCMDDKQLEDPMTAVSQDFQLPSVVALFVMKSMQHQGLSTACLERTLRCFPNLTTLSVVIATNRNAVKRLRAALLPQTSNISLPHVQDLVITAGQLLPSLPAILRSAGTSLSSIMLHIPRALSGIHNLFDFSHNPNLQRMVICIPSFDAPDIGWGNALASPLSCISALHTSLTCLTIDVGCASPNTWDHASINPWADPGGPLAYEVARILDDLPLVVIVFSDAQSFAVHAARQVRRMTADYLLQRCPGLHAHSQRLRFSTELALCDCRRRLLCGGTYDEDKGTGGQGWYYPLLDPHT</sequence>
<evidence type="ECO:0008006" key="3">
    <source>
        <dbReference type="Google" id="ProtNLM"/>
    </source>
</evidence>
<gene>
    <name evidence="1" type="ORF">C8Q71DRAFT_738670</name>
</gene>
<reference evidence="1 2" key="1">
    <citation type="journal article" date="2021" name="Environ. Microbiol.">
        <title>Gene family expansions and transcriptome signatures uncover fungal adaptations to wood decay.</title>
        <authorList>
            <person name="Hage H."/>
            <person name="Miyauchi S."/>
            <person name="Viragh M."/>
            <person name="Drula E."/>
            <person name="Min B."/>
            <person name="Chaduli D."/>
            <person name="Navarro D."/>
            <person name="Favel A."/>
            <person name="Norest M."/>
            <person name="Lesage-Meessen L."/>
            <person name="Balint B."/>
            <person name="Merenyi Z."/>
            <person name="de Eugenio L."/>
            <person name="Morin E."/>
            <person name="Martinez A.T."/>
            <person name="Baldrian P."/>
            <person name="Stursova M."/>
            <person name="Martinez M.J."/>
            <person name="Novotny C."/>
            <person name="Magnuson J.K."/>
            <person name="Spatafora J.W."/>
            <person name="Maurice S."/>
            <person name="Pangilinan J."/>
            <person name="Andreopoulos W."/>
            <person name="LaButti K."/>
            <person name="Hundley H."/>
            <person name="Na H."/>
            <person name="Kuo A."/>
            <person name="Barry K."/>
            <person name="Lipzen A."/>
            <person name="Henrissat B."/>
            <person name="Riley R."/>
            <person name="Ahrendt S."/>
            <person name="Nagy L.G."/>
            <person name="Grigoriev I.V."/>
            <person name="Martin F."/>
            <person name="Rosso M.N."/>
        </authorList>
    </citation>
    <scope>NUCLEOTIDE SEQUENCE [LARGE SCALE GENOMIC DNA]</scope>
    <source>
        <strain evidence="1 2">CIRM-BRFM 1785</strain>
    </source>
</reference>
<keyword evidence="2" id="KW-1185">Reference proteome</keyword>
<name>A0ABQ8KT38_9APHY</name>
<comment type="caution">
    <text evidence="1">The sequence shown here is derived from an EMBL/GenBank/DDBJ whole genome shotgun (WGS) entry which is preliminary data.</text>
</comment>
<evidence type="ECO:0000313" key="1">
    <source>
        <dbReference type="EMBL" id="KAH9841755.1"/>
    </source>
</evidence>
<dbReference type="InterPro" id="IPR036047">
    <property type="entry name" value="F-box-like_dom_sf"/>
</dbReference>
<proteinExistence type="predicted"/>
<protein>
    <recommendedName>
        <fullName evidence="3">F-box domain-containing protein</fullName>
    </recommendedName>
</protein>